<evidence type="ECO:0000256" key="1">
    <source>
        <dbReference type="SAM" id="SignalP"/>
    </source>
</evidence>
<organism evidence="2 3">
    <name type="scientific">Enterocloster lavalensis</name>
    <dbReference type="NCBI Taxonomy" id="460384"/>
    <lineage>
        <taxon>Bacteria</taxon>
        <taxon>Bacillati</taxon>
        <taxon>Bacillota</taxon>
        <taxon>Clostridia</taxon>
        <taxon>Lachnospirales</taxon>
        <taxon>Lachnospiraceae</taxon>
        <taxon>Enterocloster</taxon>
    </lineage>
</organism>
<proteinExistence type="predicted"/>
<keyword evidence="1" id="KW-0732">Signal</keyword>
<dbReference type="SUPFAM" id="SSF69360">
    <property type="entry name" value="Cell wall binding repeat"/>
    <property type="match status" value="1"/>
</dbReference>
<keyword evidence="3" id="KW-1185">Reference proteome</keyword>
<sequence>MIKSMKRLLAGALCGVLLAGAAPAIPGSPVEMVAEAHGGRTDSHGGHKDNKNASGLGSYHYHCGGHPAHLHENGVCPYDTAVQETKAVRQETRAAVQETTAAVRETTVSGNCSWDDGTCGWKQDGDHHKYRCEDGTMAHNCWKQIDGCWYSFDENDCMRTGWYDEGNDRYYLGTDGKMVTGEVTVDGVKWCFDESGKLIR</sequence>
<protein>
    <submittedName>
        <fullName evidence="2">Uncharacterized protein</fullName>
    </submittedName>
</protein>
<reference evidence="3" key="1">
    <citation type="submission" date="2016-10" db="EMBL/GenBank/DDBJ databases">
        <authorList>
            <person name="Varghese N."/>
            <person name="Submissions S."/>
        </authorList>
    </citation>
    <scope>NUCLEOTIDE SEQUENCE [LARGE SCALE GENOMIC DNA]</scope>
    <source>
        <strain evidence="3">NLAE-zl-G277</strain>
    </source>
</reference>
<dbReference type="STRING" id="460384.SAMN05216313_13152"/>
<dbReference type="AlphaFoldDB" id="A0A1I0JMH2"/>
<dbReference type="NCBIfam" id="NF033223">
    <property type="entry name" value="YHYH_alt"/>
    <property type="match status" value="1"/>
</dbReference>
<evidence type="ECO:0000313" key="2">
    <source>
        <dbReference type="EMBL" id="SEU10761.1"/>
    </source>
</evidence>
<dbReference type="InterPro" id="IPR047773">
    <property type="entry name" value="YHYH_dom_bact"/>
</dbReference>
<feature type="chain" id="PRO_5044372628" evidence="1">
    <location>
        <begin position="25"/>
        <end position="200"/>
    </location>
</feature>
<dbReference type="EMBL" id="FOIM01000031">
    <property type="protein sequence ID" value="SEU10761.1"/>
    <property type="molecule type" value="Genomic_DNA"/>
</dbReference>
<evidence type="ECO:0000313" key="3">
    <source>
        <dbReference type="Proteomes" id="UP000198508"/>
    </source>
</evidence>
<feature type="signal peptide" evidence="1">
    <location>
        <begin position="1"/>
        <end position="24"/>
    </location>
</feature>
<gene>
    <name evidence="2" type="ORF">SAMN05216313_13152</name>
</gene>
<name>A0A1I0JMH2_9FIRM</name>
<dbReference type="Proteomes" id="UP000198508">
    <property type="component" value="Unassembled WGS sequence"/>
</dbReference>
<dbReference type="RefSeq" id="WP_092369340.1">
    <property type="nucleotide sequence ID" value="NZ_CAKXUV010000055.1"/>
</dbReference>
<dbReference type="Gene3D" id="2.10.270.10">
    <property type="entry name" value="Cholin Binding"/>
    <property type="match status" value="1"/>
</dbReference>
<dbReference type="GeneID" id="93280783"/>
<accession>A0A1I0JMH2</accession>